<dbReference type="InterPro" id="IPR036259">
    <property type="entry name" value="MFS_trans_sf"/>
</dbReference>
<evidence type="ECO:0000313" key="8">
    <source>
        <dbReference type="EMBL" id="KAK6746409.1"/>
    </source>
</evidence>
<proteinExistence type="predicted"/>
<feature type="transmembrane region" description="Helical" evidence="6">
    <location>
        <begin position="288"/>
        <end position="305"/>
    </location>
</feature>
<feature type="transmembrane region" description="Helical" evidence="6">
    <location>
        <begin position="220"/>
        <end position="240"/>
    </location>
</feature>
<feature type="transmembrane region" description="Helical" evidence="6">
    <location>
        <begin position="352"/>
        <end position="370"/>
    </location>
</feature>
<dbReference type="Pfam" id="PF07690">
    <property type="entry name" value="MFS_1"/>
    <property type="match status" value="1"/>
</dbReference>
<feature type="transmembrane region" description="Helical" evidence="6">
    <location>
        <begin position="484"/>
        <end position="507"/>
    </location>
</feature>
<feature type="transmembrane region" description="Helical" evidence="6">
    <location>
        <begin position="61"/>
        <end position="79"/>
    </location>
</feature>
<evidence type="ECO:0000256" key="5">
    <source>
        <dbReference type="SAM" id="MobiDB-lite"/>
    </source>
</evidence>
<evidence type="ECO:0000313" key="9">
    <source>
        <dbReference type="Proteomes" id="UP001303046"/>
    </source>
</evidence>
<gene>
    <name evidence="8" type="primary">Necator_chrIII.g13255</name>
    <name evidence="8" type="ORF">RB195_012488</name>
</gene>
<feature type="region of interest" description="Disordered" evidence="5">
    <location>
        <begin position="567"/>
        <end position="617"/>
    </location>
</feature>
<keyword evidence="4 6" id="KW-0472">Membrane</keyword>
<dbReference type="InterPro" id="IPR020846">
    <property type="entry name" value="MFS_dom"/>
</dbReference>
<dbReference type="SUPFAM" id="SSF103473">
    <property type="entry name" value="MFS general substrate transporter"/>
    <property type="match status" value="1"/>
</dbReference>
<evidence type="ECO:0000256" key="6">
    <source>
        <dbReference type="SAM" id="Phobius"/>
    </source>
</evidence>
<dbReference type="PANTHER" id="PTHR11662:SF206">
    <property type="entry name" value="MAJOR FACILITATOR SUPERFAMILY (MFS) PROFILE DOMAIN-CONTAINING PROTEIN-RELATED"/>
    <property type="match status" value="1"/>
</dbReference>
<evidence type="ECO:0000256" key="1">
    <source>
        <dbReference type="ARBA" id="ARBA00004141"/>
    </source>
</evidence>
<feature type="transmembrane region" description="Helical" evidence="6">
    <location>
        <begin position="193"/>
        <end position="214"/>
    </location>
</feature>
<keyword evidence="3 6" id="KW-1133">Transmembrane helix</keyword>
<sequence length="646" mass="72479">METSFHKPITNRSRMVTTRSLRKAGELLSNSIRRTFSTKKWEHREQLHTLTETDRFFLKKVRWQISILAHIGFAISFGIRSNFGVAKNRMVSNFTDAWGDFHACASRSRGVKKVEQPWKNIVNYSLYSGEVHLYFLETLSSSSCFLGQANYREPEFYWSPTELGMMESSFFYGYAASQIPAGVLAAKFAPNKLFCLGVMIASVLNVGVAFALQYHPFTDVLVMIMQGIQGLALGVTYPAMHGVWRHWAPPLERSKLATTTFTGSYVGVMLGLPLSAALVSYLSWSAPFYVFGCVGVLWSLTWWTVSAKSPNDHSYITDEERTYITEKVGKVATGNMTLTTLPWRTILMSPPVWAIVICNFCRSWTFFLLLGNQLTYMKDVLHLDIRHSGLISALPQFMMTIVVLISGQMADWLRSTGKMNTGPVRKMFNTLGFGGEAIFLALLAFIHDPTLAVTCLVIAASLSGMSIAGFNVNHFDIAPRYASILMGFSNGFGALAGMGGFITQHLTANNPSGWKYCFLLAMCVDLFGIIFFLLFAQGEVQEWAREPEPEETLGEFVRRISTMVRNMSSRRRPSKGNENGSHVDYARMEEERNNSSEMKPRNLPVTTEGDIDRRSKCSTSSTTVSCRWSAVLFEHELSVPICKSHE</sequence>
<dbReference type="Gene3D" id="1.20.1250.20">
    <property type="entry name" value="MFS general substrate transporter like domains"/>
    <property type="match status" value="2"/>
</dbReference>
<dbReference type="PANTHER" id="PTHR11662">
    <property type="entry name" value="SOLUTE CARRIER FAMILY 17"/>
    <property type="match status" value="1"/>
</dbReference>
<keyword evidence="2 6" id="KW-0812">Transmembrane</keyword>
<feature type="transmembrane region" description="Helical" evidence="6">
    <location>
        <begin position="513"/>
        <end position="535"/>
    </location>
</feature>
<feature type="domain" description="Major facilitator superfamily (MFS) profile" evidence="7">
    <location>
        <begin position="126"/>
        <end position="540"/>
    </location>
</feature>
<evidence type="ECO:0000256" key="4">
    <source>
        <dbReference type="ARBA" id="ARBA00023136"/>
    </source>
</evidence>
<comment type="subcellular location">
    <subcellularLocation>
        <location evidence="1">Membrane</location>
        <topology evidence="1">Multi-pass membrane protein</topology>
    </subcellularLocation>
</comment>
<protein>
    <recommendedName>
        <fullName evidence="7">Major facilitator superfamily (MFS) profile domain-containing protein</fullName>
    </recommendedName>
</protein>
<evidence type="ECO:0000256" key="2">
    <source>
        <dbReference type="ARBA" id="ARBA00022692"/>
    </source>
</evidence>
<dbReference type="EMBL" id="JAVFWL010000003">
    <property type="protein sequence ID" value="KAK6746409.1"/>
    <property type="molecule type" value="Genomic_DNA"/>
</dbReference>
<feature type="transmembrane region" description="Helical" evidence="6">
    <location>
        <begin position="390"/>
        <end position="407"/>
    </location>
</feature>
<feature type="transmembrane region" description="Helical" evidence="6">
    <location>
        <begin position="428"/>
        <end position="445"/>
    </location>
</feature>
<feature type="transmembrane region" description="Helical" evidence="6">
    <location>
        <begin position="261"/>
        <end position="282"/>
    </location>
</feature>
<reference evidence="8 9" key="1">
    <citation type="submission" date="2023-08" db="EMBL/GenBank/DDBJ databases">
        <title>A Necator americanus chromosomal reference genome.</title>
        <authorList>
            <person name="Ilik V."/>
            <person name="Petrzelkova K.J."/>
            <person name="Pardy F."/>
            <person name="Fuh T."/>
            <person name="Niatou-Singa F.S."/>
            <person name="Gouil Q."/>
            <person name="Baker L."/>
            <person name="Ritchie M.E."/>
            <person name="Jex A.R."/>
            <person name="Gazzola D."/>
            <person name="Li H."/>
            <person name="Toshio Fujiwara R."/>
            <person name="Zhan B."/>
            <person name="Aroian R.V."/>
            <person name="Pafco B."/>
            <person name="Schwarz E.M."/>
        </authorList>
    </citation>
    <scope>NUCLEOTIDE SEQUENCE [LARGE SCALE GENOMIC DNA]</scope>
    <source>
        <strain evidence="8 9">Aroian</strain>
        <tissue evidence="8">Whole animal</tissue>
    </source>
</reference>
<keyword evidence="9" id="KW-1185">Reference proteome</keyword>
<name>A0ABR1D7G5_NECAM</name>
<feature type="compositionally biased region" description="Basic and acidic residues" evidence="5">
    <location>
        <begin position="584"/>
        <end position="600"/>
    </location>
</feature>
<dbReference type="InterPro" id="IPR050382">
    <property type="entry name" value="MFS_Na/Anion_cotransporter"/>
</dbReference>
<dbReference type="PROSITE" id="PS50850">
    <property type="entry name" value="MFS"/>
    <property type="match status" value="1"/>
</dbReference>
<organism evidence="8 9">
    <name type="scientific">Necator americanus</name>
    <name type="common">Human hookworm</name>
    <dbReference type="NCBI Taxonomy" id="51031"/>
    <lineage>
        <taxon>Eukaryota</taxon>
        <taxon>Metazoa</taxon>
        <taxon>Ecdysozoa</taxon>
        <taxon>Nematoda</taxon>
        <taxon>Chromadorea</taxon>
        <taxon>Rhabditida</taxon>
        <taxon>Rhabditina</taxon>
        <taxon>Rhabditomorpha</taxon>
        <taxon>Strongyloidea</taxon>
        <taxon>Ancylostomatidae</taxon>
        <taxon>Bunostominae</taxon>
        <taxon>Necator</taxon>
    </lineage>
</organism>
<evidence type="ECO:0000256" key="3">
    <source>
        <dbReference type="ARBA" id="ARBA00022989"/>
    </source>
</evidence>
<dbReference type="Proteomes" id="UP001303046">
    <property type="component" value="Unassembled WGS sequence"/>
</dbReference>
<dbReference type="InterPro" id="IPR011701">
    <property type="entry name" value="MFS"/>
</dbReference>
<evidence type="ECO:0000259" key="7">
    <source>
        <dbReference type="PROSITE" id="PS50850"/>
    </source>
</evidence>
<comment type="caution">
    <text evidence="8">The sequence shown here is derived from an EMBL/GenBank/DDBJ whole genome shotgun (WGS) entry which is preliminary data.</text>
</comment>
<accession>A0ABR1D7G5</accession>
<feature type="transmembrane region" description="Helical" evidence="6">
    <location>
        <begin position="451"/>
        <end position="472"/>
    </location>
</feature>